<evidence type="ECO:0000313" key="3">
    <source>
        <dbReference type="Proteomes" id="UP000007875"/>
    </source>
</evidence>
<dbReference type="InParanoid" id="H2YHR8"/>
<proteinExistence type="predicted"/>
<dbReference type="HOGENOM" id="CLU_1614520_0_0_1"/>
<organism evidence="2 3">
    <name type="scientific">Ciona savignyi</name>
    <name type="common">Pacific transparent sea squirt</name>
    <dbReference type="NCBI Taxonomy" id="51511"/>
    <lineage>
        <taxon>Eukaryota</taxon>
        <taxon>Metazoa</taxon>
        <taxon>Chordata</taxon>
        <taxon>Tunicata</taxon>
        <taxon>Ascidiacea</taxon>
        <taxon>Phlebobranchia</taxon>
        <taxon>Cionidae</taxon>
        <taxon>Ciona</taxon>
    </lineage>
</organism>
<feature type="coiled-coil region" evidence="1">
    <location>
        <begin position="4"/>
        <end position="106"/>
    </location>
</feature>
<dbReference type="AlphaFoldDB" id="H2YHR8"/>
<evidence type="ECO:0000256" key="1">
    <source>
        <dbReference type="SAM" id="Coils"/>
    </source>
</evidence>
<evidence type="ECO:0000313" key="2">
    <source>
        <dbReference type="Ensembl" id="ENSCSAVP00000004867.1"/>
    </source>
</evidence>
<reference evidence="2" key="2">
    <citation type="submission" date="2025-08" db="UniProtKB">
        <authorList>
            <consortium name="Ensembl"/>
        </authorList>
    </citation>
    <scope>IDENTIFICATION</scope>
</reference>
<protein>
    <submittedName>
        <fullName evidence="2">Uncharacterized protein</fullName>
    </submittedName>
</protein>
<keyword evidence="3" id="KW-1185">Reference proteome</keyword>
<dbReference type="Ensembl" id="ENSCSAVT00000004935.1">
    <property type="protein sequence ID" value="ENSCSAVP00000004867.1"/>
    <property type="gene ID" value="ENSCSAVG00000002897.1"/>
</dbReference>
<reference evidence="2" key="3">
    <citation type="submission" date="2025-09" db="UniProtKB">
        <authorList>
            <consortium name="Ensembl"/>
        </authorList>
    </citation>
    <scope>IDENTIFICATION</scope>
</reference>
<reference evidence="3" key="1">
    <citation type="submission" date="2003-08" db="EMBL/GenBank/DDBJ databases">
        <authorList>
            <person name="Birren B."/>
            <person name="Nusbaum C."/>
            <person name="Abebe A."/>
            <person name="Abouelleil A."/>
            <person name="Adekoya E."/>
            <person name="Ait-zahra M."/>
            <person name="Allen N."/>
            <person name="Allen T."/>
            <person name="An P."/>
            <person name="Anderson M."/>
            <person name="Anderson S."/>
            <person name="Arachchi H."/>
            <person name="Armbruster J."/>
            <person name="Bachantsang P."/>
            <person name="Baldwin J."/>
            <person name="Barry A."/>
            <person name="Bayul T."/>
            <person name="Blitshsteyn B."/>
            <person name="Bloom T."/>
            <person name="Blye J."/>
            <person name="Boguslavskiy L."/>
            <person name="Borowsky M."/>
            <person name="Boukhgalter B."/>
            <person name="Brunache A."/>
            <person name="Butler J."/>
            <person name="Calixte N."/>
            <person name="Calvo S."/>
            <person name="Camarata J."/>
            <person name="Campo K."/>
            <person name="Chang J."/>
            <person name="Cheshatsang Y."/>
            <person name="Citroen M."/>
            <person name="Collymore A."/>
            <person name="Considine T."/>
            <person name="Cook A."/>
            <person name="Cooke P."/>
            <person name="Corum B."/>
            <person name="Cuomo C."/>
            <person name="David R."/>
            <person name="Dawoe T."/>
            <person name="Degray S."/>
            <person name="Dodge S."/>
            <person name="Dooley K."/>
            <person name="Dorje P."/>
            <person name="Dorjee K."/>
            <person name="Dorris L."/>
            <person name="Duffey N."/>
            <person name="Dupes A."/>
            <person name="Elkins T."/>
            <person name="Engels R."/>
            <person name="Erickson J."/>
            <person name="Farina A."/>
            <person name="Faro S."/>
            <person name="Ferreira P."/>
            <person name="Fischer H."/>
            <person name="Fitzgerald M."/>
            <person name="Foley K."/>
            <person name="Gage D."/>
            <person name="Galagan J."/>
            <person name="Gearin G."/>
            <person name="Gnerre S."/>
            <person name="Gnirke A."/>
            <person name="Goyette A."/>
            <person name="Graham J."/>
            <person name="Grandbois E."/>
            <person name="Gyaltsen K."/>
            <person name="Hafez N."/>
            <person name="Hagopian D."/>
            <person name="Hagos B."/>
            <person name="Hall J."/>
            <person name="Hatcher B."/>
            <person name="Heller A."/>
            <person name="Higgins H."/>
            <person name="Honan T."/>
            <person name="Horn A."/>
            <person name="Houde N."/>
            <person name="Hughes L."/>
            <person name="Hulme W."/>
            <person name="Husby E."/>
            <person name="Iliev I."/>
            <person name="Jaffe D."/>
            <person name="Jones C."/>
            <person name="Kamal M."/>
            <person name="Kamat A."/>
            <person name="Kamvysselis M."/>
            <person name="Karlsson E."/>
            <person name="Kells C."/>
            <person name="Kieu A."/>
            <person name="Kisner P."/>
            <person name="Kodira C."/>
            <person name="Kulbokas E."/>
            <person name="Labutti K."/>
            <person name="Lama D."/>
            <person name="Landers T."/>
            <person name="Leger J."/>
            <person name="Levine S."/>
            <person name="Lewis D."/>
            <person name="Lewis T."/>
            <person name="Lindblad-toh K."/>
            <person name="Liu X."/>
            <person name="Lokyitsang T."/>
            <person name="Lokyitsang Y."/>
            <person name="Lucien O."/>
            <person name="Lui A."/>
            <person name="Ma L.J."/>
            <person name="Mabbitt R."/>
            <person name="Macdonald J."/>
            <person name="Maclean C."/>
            <person name="Major J."/>
            <person name="Manning J."/>
            <person name="Marabella R."/>
            <person name="Maru K."/>
            <person name="Matthews C."/>
            <person name="Mauceli E."/>
            <person name="Mccarthy M."/>
            <person name="Mcdonough S."/>
            <person name="Mcghee T."/>
            <person name="Meldrim J."/>
            <person name="Meneus L."/>
            <person name="Mesirov J."/>
            <person name="Mihalev A."/>
            <person name="Mihova T."/>
            <person name="Mikkelsen T."/>
            <person name="Mlenga V."/>
            <person name="Moru K."/>
            <person name="Mozes J."/>
            <person name="Mulrain L."/>
            <person name="Munson G."/>
            <person name="Naylor J."/>
            <person name="Newes C."/>
            <person name="Nguyen C."/>
            <person name="Nguyen N."/>
            <person name="Nguyen T."/>
            <person name="Nicol R."/>
            <person name="Nielsen C."/>
            <person name="Nizzari M."/>
            <person name="Norbu C."/>
            <person name="Norbu N."/>
            <person name="O'donnell P."/>
            <person name="Okoawo O."/>
            <person name="O'leary S."/>
            <person name="Omotosho B."/>
            <person name="O'neill K."/>
            <person name="Osman S."/>
            <person name="Parker S."/>
            <person name="Perrin D."/>
            <person name="Phunkhang P."/>
            <person name="Piqani B."/>
            <person name="Purcell S."/>
            <person name="Rachupka T."/>
            <person name="Ramasamy U."/>
            <person name="Rameau R."/>
            <person name="Ray V."/>
            <person name="Raymond C."/>
            <person name="Retta R."/>
            <person name="Richardson S."/>
            <person name="Rise C."/>
            <person name="Rodriguez J."/>
            <person name="Rogers J."/>
            <person name="Rogov P."/>
            <person name="Rutman M."/>
            <person name="Schupbach R."/>
            <person name="Seaman C."/>
            <person name="Settipalli S."/>
            <person name="Sharpe T."/>
            <person name="Sheridan J."/>
            <person name="Sherpa N."/>
            <person name="Shi J."/>
            <person name="Smirnov S."/>
            <person name="Smith C."/>
            <person name="Sougnez C."/>
            <person name="Spencer B."/>
            <person name="Stalker J."/>
            <person name="Stange-thomann N."/>
            <person name="Stavropoulos S."/>
            <person name="Stetson K."/>
            <person name="Stone C."/>
            <person name="Stone S."/>
            <person name="Stubbs M."/>
            <person name="Talamas J."/>
            <person name="Tchuinga P."/>
            <person name="Tenzing P."/>
            <person name="Tesfaye S."/>
            <person name="Theodore J."/>
            <person name="Thoulutsang Y."/>
            <person name="Topham K."/>
            <person name="Towey S."/>
            <person name="Tsamla T."/>
            <person name="Tsomo N."/>
            <person name="Vallee D."/>
            <person name="Vassiliev H."/>
            <person name="Venkataraman V."/>
            <person name="Vinson J."/>
            <person name="Vo A."/>
            <person name="Wade C."/>
            <person name="Wang S."/>
            <person name="Wangchuk T."/>
            <person name="Wangdi T."/>
            <person name="Whittaker C."/>
            <person name="Wilkinson J."/>
            <person name="Wu Y."/>
            <person name="Wyman D."/>
            <person name="Yadav S."/>
            <person name="Yang S."/>
            <person name="Yang X."/>
            <person name="Yeager S."/>
            <person name="Yee E."/>
            <person name="Young G."/>
            <person name="Zainoun J."/>
            <person name="Zembeck L."/>
            <person name="Zimmer A."/>
            <person name="Zody M."/>
            <person name="Lander E."/>
        </authorList>
    </citation>
    <scope>NUCLEOTIDE SEQUENCE [LARGE SCALE GENOMIC DNA]</scope>
</reference>
<sequence>TTHVLNLTQKSRELSKELEERERKIVEESTSREQELVQQNKNLNEKLECLNAKLATAFSEKLSLEKDLEKLGGRYAHDERTRRENEEKLKKENKEILANVESLQLELAHVISKAKDLSVEFDHKEHCYNTAISDVCHKLSLLHRNMRPLSNEVRPFTFLPSQNSC</sequence>
<accession>H2YHR8</accession>
<dbReference type="GeneTree" id="ENSGT00720000110090"/>
<name>H2YHR8_CIOSA</name>
<keyword evidence="1" id="KW-0175">Coiled coil</keyword>
<dbReference type="Proteomes" id="UP000007875">
    <property type="component" value="Unassembled WGS sequence"/>
</dbReference>